<proteinExistence type="predicted"/>
<evidence type="ECO:0000256" key="3">
    <source>
        <dbReference type="ARBA" id="ARBA00022801"/>
    </source>
</evidence>
<organism evidence="7">
    <name type="scientific">Ignisphaera aggregans</name>
    <dbReference type="NCBI Taxonomy" id="334771"/>
    <lineage>
        <taxon>Archaea</taxon>
        <taxon>Thermoproteota</taxon>
        <taxon>Thermoprotei</taxon>
        <taxon>Desulfurococcales</taxon>
        <taxon>Desulfurococcaceae</taxon>
        <taxon>Ignisphaera</taxon>
    </lineage>
</organism>
<evidence type="ECO:0000259" key="5">
    <source>
        <dbReference type="SMART" id="SM00849"/>
    </source>
</evidence>
<keyword evidence="3 7" id="KW-0378">Hydrolase</keyword>
<evidence type="ECO:0000256" key="1">
    <source>
        <dbReference type="ARBA" id="ARBA00001947"/>
    </source>
</evidence>
<dbReference type="PANTHER" id="PTHR46233">
    <property type="entry name" value="HYDROXYACYLGLUTATHIONE HYDROLASE GLOC"/>
    <property type="match status" value="1"/>
</dbReference>
<evidence type="ECO:0000313" key="7">
    <source>
        <dbReference type="EMBL" id="HGQ64904.1"/>
    </source>
</evidence>
<comment type="cofactor">
    <cofactor evidence="1">
        <name>Zn(2+)</name>
        <dbReference type="ChEBI" id="CHEBI:29105"/>
    </cofactor>
</comment>
<dbReference type="GO" id="GO:0016787">
    <property type="term" value="F:hydrolase activity"/>
    <property type="evidence" value="ECO:0007669"/>
    <property type="project" value="UniProtKB-KW"/>
</dbReference>
<dbReference type="AlphaFoldDB" id="A0A7C4JK26"/>
<keyword evidence="4" id="KW-0862">Zinc</keyword>
<evidence type="ECO:0000313" key="6">
    <source>
        <dbReference type="EMBL" id="HGQ35663.1"/>
    </source>
</evidence>
<dbReference type="PANTHER" id="PTHR46233:SF3">
    <property type="entry name" value="HYDROXYACYLGLUTATHIONE HYDROLASE GLOC"/>
    <property type="match status" value="1"/>
</dbReference>
<comment type="caution">
    <text evidence="7">The sequence shown here is derived from an EMBL/GenBank/DDBJ whole genome shotgun (WGS) entry which is preliminary data.</text>
</comment>
<sequence>MVRLNIFVLGVVNTNTYIVYDENSLDAYIVDPGDESQEVLNYINERGLRVKAVIATHGHFDHILGVDYFRDKLGAEFYMHRGDVIVARDSIEWLAKRGLKKRTPPKPDKLIEGDADLKLGSLDVKLIHTPGHTPGSICIYLCNAKILFSGDTIFYESVGRTDLPGGSDIELMKSLRKIFTSLPIETIVYPGHGSATTLKHELTANALVKLALQP</sequence>
<dbReference type="InterPro" id="IPR001279">
    <property type="entry name" value="Metallo-B-lactamas"/>
</dbReference>
<protein>
    <submittedName>
        <fullName evidence="7">MBL fold metallo-hydrolase</fullName>
    </submittedName>
</protein>
<feature type="domain" description="Metallo-beta-lactamase" evidence="5">
    <location>
        <begin position="13"/>
        <end position="192"/>
    </location>
</feature>
<evidence type="ECO:0000256" key="2">
    <source>
        <dbReference type="ARBA" id="ARBA00022723"/>
    </source>
</evidence>
<dbReference type="Pfam" id="PF00753">
    <property type="entry name" value="Lactamase_B"/>
    <property type="match status" value="1"/>
</dbReference>
<dbReference type="InterPro" id="IPR051453">
    <property type="entry name" value="MBL_Glyoxalase_II"/>
</dbReference>
<dbReference type="Gene3D" id="3.60.15.10">
    <property type="entry name" value="Ribonuclease Z/Hydroxyacylglutathione hydrolase-like"/>
    <property type="match status" value="1"/>
</dbReference>
<evidence type="ECO:0000256" key="4">
    <source>
        <dbReference type="ARBA" id="ARBA00022833"/>
    </source>
</evidence>
<accession>A0A7C4JK26</accession>
<dbReference type="EMBL" id="DTBD01000058">
    <property type="protein sequence ID" value="HGQ64904.1"/>
    <property type="molecule type" value="Genomic_DNA"/>
</dbReference>
<dbReference type="GO" id="GO:0046872">
    <property type="term" value="F:metal ion binding"/>
    <property type="evidence" value="ECO:0007669"/>
    <property type="project" value="UniProtKB-KW"/>
</dbReference>
<dbReference type="InterPro" id="IPR036866">
    <property type="entry name" value="RibonucZ/Hydroxyglut_hydro"/>
</dbReference>
<dbReference type="SMART" id="SM00849">
    <property type="entry name" value="Lactamase_B"/>
    <property type="match status" value="1"/>
</dbReference>
<name>A0A7C4JK26_9CREN</name>
<dbReference type="CDD" id="cd06262">
    <property type="entry name" value="metallo-hydrolase-like_MBL-fold"/>
    <property type="match status" value="1"/>
</dbReference>
<keyword evidence="2" id="KW-0479">Metal-binding</keyword>
<dbReference type="EMBL" id="DTCK01000016">
    <property type="protein sequence ID" value="HGQ35663.1"/>
    <property type="molecule type" value="Genomic_DNA"/>
</dbReference>
<dbReference type="SUPFAM" id="SSF56281">
    <property type="entry name" value="Metallo-hydrolase/oxidoreductase"/>
    <property type="match status" value="1"/>
</dbReference>
<gene>
    <name evidence="7" type="ORF">ENU08_06650</name>
    <name evidence="6" type="ORF">ENU41_03180</name>
</gene>
<reference evidence="7" key="1">
    <citation type="journal article" date="2020" name="mSystems">
        <title>Genome- and Community-Level Interaction Insights into Carbon Utilization and Element Cycling Functions of Hydrothermarchaeota in Hydrothermal Sediment.</title>
        <authorList>
            <person name="Zhou Z."/>
            <person name="Liu Y."/>
            <person name="Xu W."/>
            <person name="Pan J."/>
            <person name="Luo Z.H."/>
            <person name="Li M."/>
        </authorList>
    </citation>
    <scope>NUCLEOTIDE SEQUENCE [LARGE SCALE GENOMIC DNA]</scope>
    <source>
        <strain evidence="7">SpSt-637</strain>
        <strain evidence="6">SpSt-667</strain>
    </source>
</reference>